<dbReference type="Proteomes" id="UP000652761">
    <property type="component" value="Unassembled WGS sequence"/>
</dbReference>
<evidence type="ECO:0000313" key="2">
    <source>
        <dbReference type="Proteomes" id="UP000652761"/>
    </source>
</evidence>
<keyword evidence="2" id="KW-1185">Reference proteome</keyword>
<proteinExistence type="predicted"/>
<sequence>MNFKLRLDKYKLMEKLESQMNWLHLHLEDGSSFPWTADVQVWRVVVKGNTQVRNIWRSRIEIFSSSVDSKICICRQMQTDLQKAEDWASRETVSCVDLSTSDLVLSTVPAALAGEGLVIPTGPCSQGSLPLLPSSWGSSSRELGVGWVAEAAMVPCAVNSSESECCELLYLSESRVLFKFSTYLTRLFLLTLPGLRIHEWRCELRGPLQGVREVGSLHSLPLILLMKSQEKR</sequence>
<reference evidence="1" key="1">
    <citation type="submission" date="2017-07" db="EMBL/GenBank/DDBJ databases">
        <title>Taro Niue Genome Assembly and Annotation.</title>
        <authorList>
            <person name="Atibalentja N."/>
            <person name="Keating K."/>
            <person name="Fields C.J."/>
        </authorList>
    </citation>
    <scope>NUCLEOTIDE SEQUENCE</scope>
    <source>
        <strain evidence="1">Niue_2</strain>
        <tissue evidence="1">Leaf</tissue>
    </source>
</reference>
<dbReference type="EMBL" id="NMUH01002154">
    <property type="protein sequence ID" value="MQL98205.1"/>
    <property type="molecule type" value="Genomic_DNA"/>
</dbReference>
<evidence type="ECO:0000313" key="1">
    <source>
        <dbReference type="EMBL" id="MQL98205.1"/>
    </source>
</evidence>
<gene>
    <name evidence="1" type="ORF">Taro_030909</name>
</gene>
<comment type="caution">
    <text evidence="1">The sequence shown here is derived from an EMBL/GenBank/DDBJ whole genome shotgun (WGS) entry which is preliminary data.</text>
</comment>
<organism evidence="1 2">
    <name type="scientific">Colocasia esculenta</name>
    <name type="common">Wild taro</name>
    <name type="synonym">Arum esculentum</name>
    <dbReference type="NCBI Taxonomy" id="4460"/>
    <lineage>
        <taxon>Eukaryota</taxon>
        <taxon>Viridiplantae</taxon>
        <taxon>Streptophyta</taxon>
        <taxon>Embryophyta</taxon>
        <taxon>Tracheophyta</taxon>
        <taxon>Spermatophyta</taxon>
        <taxon>Magnoliopsida</taxon>
        <taxon>Liliopsida</taxon>
        <taxon>Araceae</taxon>
        <taxon>Aroideae</taxon>
        <taxon>Colocasieae</taxon>
        <taxon>Colocasia</taxon>
    </lineage>
</organism>
<accession>A0A843VQE9</accession>
<dbReference type="AlphaFoldDB" id="A0A843VQE9"/>
<protein>
    <submittedName>
        <fullName evidence="1">Uncharacterized protein</fullName>
    </submittedName>
</protein>
<name>A0A843VQE9_COLES</name>